<organism evidence="1 2">
    <name type="scientific">Paenibacillus psychroresistens</name>
    <dbReference type="NCBI Taxonomy" id="1778678"/>
    <lineage>
        <taxon>Bacteria</taxon>
        <taxon>Bacillati</taxon>
        <taxon>Bacillota</taxon>
        <taxon>Bacilli</taxon>
        <taxon>Bacillales</taxon>
        <taxon>Paenibacillaceae</taxon>
        <taxon>Paenibacillus</taxon>
    </lineage>
</organism>
<dbReference type="RefSeq" id="WP_155702164.1">
    <property type="nucleotide sequence ID" value="NZ_CP034235.1"/>
</dbReference>
<name>A0A6B8RMR8_9BACL</name>
<protein>
    <submittedName>
        <fullName evidence="1">Uncharacterized protein</fullName>
    </submittedName>
</protein>
<sequence length="59" mass="6612">MKYEVVRGTARNEGALYRKGSFFDADHDDSEVKRLTSKGIIAPAMEKTPAKKPKVDDLE</sequence>
<accession>A0A6B8RMR8</accession>
<reference evidence="2" key="1">
    <citation type="submission" date="2018-11" db="EMBL/GenBank/DDBJ databases">
        <title>Complete genome sequence of Paenibacillus sp. ML311-T8.</title>
        <authorList>
            <person name="Nam Y.-D."/>
            <person name="Kang J."/>
            <person name="Chung W.-H."/>
            <person name="Park Y.S."/>
        </authorList>
    </citation>
    <scope>NUCLEOTIDE SEQUENCE [LARGE SCALE GENOMIC DNA]</scope>
    <source>
        <strain evidence="2">ML311-T8</strain>
    </source>
</reference>
<dbReference type="AlphaFoldDB" id="A0A6B8RMR8"/>
<gene>
    <name evidence="1" type="ORF">EHS13_20315</name>
</gene>
<evidence type="ECO:0000313" key="1">
    <source>
        <dbReference type="EMBL" id="QGQ97064.1"/>
    </source>
</evidence>
<dbReference type="KEGG" id="ppsc:EHS13_20315"/>
<evidence type="ECO:0000313" key="2">
    <source>
        <dbReference type="Proteomes" id="UP000426246"/>
    </source>
</evidence>
<dbReference type="Proteomes" id="UP000426246">
    <property type="component" value="Chromosome"/>
</dbReference>
<dbReference type="EMBL" id="CP034235">
    <property type="protein sequence ID" value="QGQ97064.1"/>
    <property type="molecule type" value="Genomic_DNA"/>
</dbReference>
<proteinExistence type="predicted"/>
<keyword evidence="2" id="KW-1185">Reference proteome</keyword>